<name>A0AAV3JDE7_LEPBO</name>
<evidence type="ECO:0000313" key="2">
    <source>
        <dbReference type="Proteomes" id="UP000014570"/>
    </source>
</evidence>
<protein>
    <submittedName>
        <fullName evidence="1">Uncharacterized protein</fullName>
    </submittedName>
</protein>
<reference evidence="1 2" key="1">
    <citation type="submission" date="2013-04" db="EMBL/GenBank/DDBJ databases">
        <authorList>
            <person name="Harkins D.M."/>
            <person name="Durkin A.S."/>
            <person name="Brinkac L.M."/>
            <person name="Haft D.H."/>
            <person name="Selengut J.D."/>
            <person name="Sanka R."/>
            <person name="DePew J."/>
            <person name="Purushe J."/>
            <person name="Chanthongthip A."/>
            <person name="Lattana O."/>
            <person name="Phetsouvanh R."/>
            <person name="Newton P.N."/>
            <person name="Vinetz J.M."/>
            <person name="Sutton G.G."/>
            <person name="Nierman W.C."/>
            <person name="Fouts D.E."/>
        </authorList>
    </citation>
    <scope>NUCLEOTIDE SEQUENCE [LARGE SCALE GENOMIC DNA]</scope>
    <source>
        <strain evidence="1 2">UI 09931</strain>
    </source>
</reference>
<dbReference type="Proteomes" id="UP000014570">
    <property type="component" value="Unassembled WGS sequence"/>
</dbReference>
<organism evidence="1 2">
    <name type="scientific">Leptospira borgpetersenii serovar Javanica str. UI 09931</name>
    <dbReference type="NCBI Taxonomy" id="1049767"/>
    <lineage>
        <taxon>Bacteria</taxon>
        <taxon>Pseudomonadati</taxon>
        <taxon>Spirochaetota</taxon>
        <taxon>Spirochaetia</taxon>
        <taxon>Leptospirales</taxon>
        <taxon>Leptospiraceae</taxon>
        <taxon>Leptospira</taxon>
    </lineage>
</organism>
<gene>
    <name evidence="1" type="ORF">LEP1GSC103_0521</name>
</gene>
<accession>A0AAV3JDE7</accession>
<evidence type="ECO:0000313" key="1">
    <source>
        <dbReference type="EMBL" id="EPG58646.1"/>
    </source>
</evidence>
<dbReference type="AlphaFoldDB" id="A0AAV3JDE7"/>
<dbReference type="EMBL" id="AHNP02000004">
    <property type="protein sequence ID" value="EPG58646.1"/>
    <property type="molecule type" value="Genomic_DNA"/>
</dbReference>
<sequence>MKRFLRKRFRSASVFTIKFASNSPKLSYIEFTLNKSYLRNFGINLWLKGLVGSLPIFNQISILSKRILFF</sequence>
<comment type="caution">
    <text evidence="1">The sequence shown here is derived from an EMBL/GenBank/DDBJ whole genome shotgun (WGS) entry which is preliminary data.</text>
</comment>
<proteinExistence type="predicted"/>